<comment type="caution">
    <text evidence="2">The sequence shown here is derived from an EMBL/GenBank/DDBJ whole genome shotgun (WGS) entry which is preliminary data.</text>
</comment>
<accession>A0AAD7SGD5</accession>
<evidence type="ECO:0000256" key="1">
    <source>
        <dbReference type="SAM" id="MobiDB-lite"/>
    </source>
</evidence>
<dbReference type="EMBL" id="JAINUG010000066">
    <property type="protein sequence ID" value="KAJ8402069.1"/>
    <property type="molecule type" value="Genomic_DNA"/>
</dbReference>
<dbReference type="Proteomes" id="UP001221898">
    <property type="component" value="Unassembled WGS sequence"/>
</dbReference>
<evidence type="ECO:0000313" key="3">
    <source>
        <dbReference type="Proteomes" id="UP001221898"/>
    </source>
</evidence>
<feature type="region of interest" description="Disordered" evidence="1">
    <location>
        <begin position="33"/>
        <end position="98"/>
    </location>
</feature>
<protein>
    <submittedName>
        <fullName evidence="2">Uncharacterized protein</fullName>
    </submittedName>
</protein>
<keyword evidence="3" id="KW-1185">Reference proteome</keyword>
<feature type="compositionally biased region" description="Basic and acidic residues" evidence="1">
    <location>
        <begin position="36"/>
        <end position="51"/>
    </location>
</feature>
<sequence>MKRSETLEVINPLPGSRRQQIKVCSALVALSCPRSSTEDTARSPIAHRGEDAFTSPNRQAEGEVQLAPSPRLWLRPPPRSARRAETSPGASSPFSSVR</sequence>
<proteinExistence type="predicted"/>
<reference evidence="2" key="1">
    <citation type="journal article" date="2023" name="Science">
        <title>Genome structures resolve the early diversification of teleost fishes.</title>
        <authorList>
            <person name="Parey E."/>
            <person name="Louis A."/>
            <person name="Montfort J."/>
            <person name="Bouchez O."/>
            <person name="Roques C."/>
            <person name="Iampietro C."/>
            <person name="Lluch J."/>
            <person name="Castinel A."/>
            <person name="Donnadieu C."/>
            <person name="Desvignes T."/>
            <person name="Floi Bucao C."/>
            <person name="Jouanno E."/>
            <person name="Wen M."/>
            <person name="Mejri S."/>
            <person name="Dirks R."/>
            <person name="Jansen H."/>
            <person name="Henkel C."/>
            <person name="Chen W.J."/>
            <person name="Zahm M."/>
            <person name="Cabau C."/>
            <person name="Klopp C."/>
            <person name="Thompson A.W."/>
            <person name="Robinson-Rechavi M."/>
            <person name="Braasch I."/>
            <person name="Lecointre G."/>
            <person name="Bobe J."/>
            <person name="Postlethwait J.H."/>
            <person name="Berthelot C."/>
            <person name="Roest Crollius H."/>
            <person name="Guiguen Y."/>
        </authorList>
    </citation>
    <scope>NUCLEOTIDE SEQUENCE</scope>
    <source>
        <strain evidence="2">NC1722</strain>
    </source>
</reference>
<name>A0AAD7SGD5_9TELE</name>
<organism evidence="2 3">
    <name type="scientific">Aldrovandia affinis</name>
    <dbReference type="NCBI Taxonomy" id="143900"/>
    <lineage>
        <taxon>Eukaryota</taxon>
        <taxon>Metazoa</taxon>
        <taxon>Chordata</taxon>
        <taxon>Craniata</taxon>
        <taxon>Vertebrata</taxon>
        <taxon>Euteleostomi</taxon>
        <taxon>Actinopterygii</taxon>
        <taxon>Neopterygii</taxon>
        <taxon>Teleostei</taxon>
        <taxon>Notacanthiformes</taxon>
        <taxon>Halosauridae</taxon>
        <taxon>Aldrovandia</taxon>
    </lineage>
</organism>
<gene>
    <name evidence="2" type="ORF">AAFF_G00373040</name>
</gene>
<dbReference type="AlphaFoldDB" id="A0AAD7SGD5"/>
<evidence type="ECO:0000313" key="2">
    <source>
        <dbReference type="EMBL" id="KAJ8402069.1"/>
    </source>
</evidence>
<feature type="compositionally biased region" description="Polar residues" evidence="1">
    <location>
        <begin position="88"/>
        <end position="98"/>
    </location>
</feature>